<evidence type="ECO:0000313" key="2">
    <source>
        <dbReference type="EMBL" id="CAI5739269.1"/>
    </source>
</evidence>
<protein>
    <submittedName>
        <fullName evidence="2">Uncharacterized protein</fullName>
    </submittedName>
</protein>
<comment type="caution">
    <text evidence="2">The sequence shown here is derived from an EMBL/GenBank/DDBJ whole genome shotgun (WGS) entry which is preliminary data.</text>
</comment>
<accession>A0AAV0UX84</accession>
<dbReference type="Proteomes" id="UP001159659">
    <property type="component" value="Unassembled WGS sequence"/>
</dbReference>
<keyword evidence="1" id="KW-0732">Signal</keyword>
<name>A0AAV0UX84_9STRA</name>
<dbReference type="EMBL" id="CANTFK010000989">
    <property type="protein sequence ID" value="CAI5739269.1"/>
    <property type="molecule type" value="Genomic_DNA"/>
</dbReference>
<gene>
    <name evidence="2" type="ORF">PFR002_LOCUS8920</name>
</gene>
<evidence type="ECO:0000313" key="3">
    <source>
        <dbReference type="Proteomes" id="UP001159659"/>
    </source>
</evidence>
<evidence type="ECO:0000256" key="1">
    <source>
        <dbReference type="SAM" id="SignalP"/>
    </source>
</evidence>
<sequence length="71" mass="7286">MKTSIAAIAITLVCLVSFVAADHQMVNDMTATDVNPAKPGKANLAISMAPTYIRSTMSPSVALTAATTTST</sequence>
<reference evidence="2" key="1">
    <citation type="submission" date="2022-12" db="EMBL/GenBank/DDBJ databases">
        <authorList>
            <person name="Webb A."/>
        </authorList>
    </citation>
    <scope>NUCLEOTIDE SEQUENCE</scope>
    <source>
        <strain evidence="2">Pf2</strain>
    </source>
</reference>
<feature type="signal peptide" evidence="1">
    <location>
        <begin position="1"/>
        <end position="21"/>
    </location>
</feature>
<organism evidence="2 3">
    <name type="scientific">Peronospora farinosa</name>
    <dbReference type="NCBI Taxonomy" id="134698"/>
    <lineage>
        <taxon>Eukaryota</taxon>
        <taxon>Sar</taxon>
        <taxon>Stramenopiles</taxon>
        <taxon>Oomycota</taxon>
        <taxon>Peronosporomycetes</taxon>
        <taxon>Peronosporales</taxon>
        <taxon>Peronosporaceae</taxon>
        <taxon>Peronospora</taxon>
    </lineage>
</organism>
<dbReference type="AlphaFoldDB" id="A0AAV0UX84"/>
<feature type="chain" id="PRO_5043830158" evidence="1">
    <location>
        <begin position="22"/>
        <end position="71"/>
    </location>
</feature>
<proteinExistence type="predicted"/>